<dbReference type="HAMAP" id="MF_01148">
    <property type="entry name" value="Lnt"/>
    <property type="match status" value="1"/>
</dbReference>
<dbReference type="Proteomes" id="UP000186400">
    <property type="component" value="Unassembled WGS sequence"/>
</dbReference>
<dbReference type="Pfam" id="PF00795">
    <property type="entry name" value="CN_hydrolase"/>
    <property type="match status" value="1"/>
</dbReference>
<comment type="similarity">
    <text evidence="2 9">Belongs to the CN hydrolase family. Apolipoprotein N-acyltransferase subfamily.</text>
</comment>
<evidence type="ECO:0000256" key="9">
    <source>
        <dbReference type="HAMAP-Rule" id="MF_01148"/>
    </source>
</evidence>
<evidence type="ECO:0000256" key="7">
    <source>
        <dbReference type="ARBA" id="ARBA00023136"/>
    </source>
</evidence>
<evidence type="ECO:0000256" key="4">
    <source>
        <dbReference type="ARBA" id="ARBA00022679"/>
    </source>
</evidence>
<dbReference type="CDD" id="cd07571">
    <property type="entry name" value="ALP_N-acyl_transferase"/>
    <property type="match status" value="1"/>
</dbReference>
<protein>
    <recommendedName>
        <fullName evidence="9">Apolipoprotein N-acyltransferase</fullName>
        <shortName evidence="9">ALP N-acyltransferase</shortName>
        <ecNumber evidence="9">2.3.1.269</ecNumber>
    </recommendedName>
</protein>
<keyword evidence="8 9" id="KW-0012">Acyltransferase</keyword>
<dbReference type="GO" id="GO:0016410">
    <property type="term" value="F:N-acyltransferase activity"/>
    <property type="evidence" value="ECO:0007669"/>
    <property type="project" value="UniProtKB-UniRule"/>
</dbReference>
<dbReference type="InterPro" id="IPR004563">
    <property type="entry name" value="Apolipo_AcylTrfase"/>
</dbReference>
<evidence type="ECO:0000256" key="10">
    <source>
        <dbReference type="SAM" id="MobiDB-lite"/>
    </source>
</evidence>
<comment type="subcellular location">
    <subcellularLocation>
        <location evidence="1 9">Cell membrane</location>
        <topology evidence="1 9">Multi-pass membrane protein</topology>
    </subcellularLocation>
</comment>
<feature type="domain" description="CN hydrolase" evidence="11">
    <location>
        <begin position="313"/>
        <end position="577"/>
    </location>
</feature>
<keyword evidence="5 9" id="KW-0812">Transmembrane</keyword>
<evidence type="ECO:0000313" key="12">
    <source>
        <dbReference type="EMBL" id="SIQ84601.1"/>
    </source>
</evidence>
<keyword evidence="13" id="KW-1185">Reference proteome</keyword>
<feature type="transmembrane region" description="Helical" evidence="9">
    <location>
        <begin position="100"/>
        <end position="117"/>
    </location>
</feature>
<dbReference type="NCBIfam" id="TIGR00546">
    <property type="entry name" value="lnt"/>
    <property type="match status" value="1"/>
</dbReference>
<comment type="pathway">
    <text evidence="9">Protein modification; lipoprotein biosynthesis (N-acyl transfer).</text>
</comment>
<dbReference type="UniPathway" id="UPA00666"/>
<organism evidence="12 13">
    <name type="scientific">Alkalispirochaeta americana</name>
    <dbReference type="NCBI Taxonomy" id="159291"/>
    <lineage>
        <taxon>Bacteria</taxon>
        <taxon>Pseudomonadati</taxon>
        <taxon>Spirochaetota</taxon>
        <taxon>Spirochaetia</taxon>
        <taxon>Spirochaetales</taxon>
        <taxon>Spirochaetaceae</taxon>
        <taxon>Alkalispirochaeta</taxon>
    </lineage>
</organism>
<name>A0A1N6W390_9SPIO</name>
<dbReference type="AlphaFoldDB" id="A0A1N6W390"/>
<feature type="transmembrane region" description="Helical" evidence="9">
    <location>
        <begin position="150"/>
        <end position="173"/>
    </location>
</feature>
<feature type="transmembrane region" description="Helical" evidence="9">
    <location>
        <begin position="219"/>
        <end position="242"/>
    </location>
</feature>
<dbReference type="InterPro" id="IPR036526">
    <property type="entry name" value="C-N_Hydrolase_sf"/>
</dbReference>
<evidence type="ECO:0000256" key="8">
    <source>
        <dbReference type="ARBA" id="ARBA00023315"/>
    </source>
</evidence>
<dbReference type="EC" id="2.3.1.269" evidence="9"/>
<dbReference type="SUPFAM" id="SSF56317">
    <property type="entry name" value="Carbon-nitrogen hydrolase"/>
    <property type="match status" value="1"/>
</dbReference>
<comment type="function">
    <text evidence="9">Catalyzes the phospholipid dependent N-acylation of the N-terminal cysteine of apolipoprotein, the last step in lipoprotein maturation.</text>
</comment>
<dbReference type="STRING" id="159291.SAMN05920897_11669"/>
<proteinExistence type="inferred from homology"/>
<keyword evidence="6 9" id="KW-1133">Transmembrane helix</keyword>
<dbReference type="PROSITE" id="PS50263">
    <property type="entry name" value="CN_HYDROLASE"/>
    <property type="match status" value="1"/>
</dbReference>
<evidence type="ECO:0000256" key="1">
    <source>
        <dbReference type="ARBA" id="ARBA00004651"/>
    </source>
</evidence>
<evidence type="ECO:0000313" key="13">
    <source>
        <dbReference type="Proteomes" id="UP000186400"/>
    </source>
</evidence>
<feature type="transmembrane region" description="Helical" evidence="9">
    <location>
        <begin position="286"/>
        <end position="302"/>
    </location>
</feature>
<feature type="compositionally biased region" description="Low complexity" evidence="10">
    <location>
        <begin position="51"/>
        <end position="62"/>
    </location>
</feature>
<comment type="catalytic activity">
    <reaction evidence="9">
        <text>N-terminal S-1,2-diacyl-sn-glyceryl-L-cysteinyl-[lipoprotein] + a glycerophospholipid = N-acyl-S-1,2-diacyl-sn-glyceryl-L-cysteinyl-[lipoprotein] + a 2-acyl-sn-glycero-3-phospholipid + H(+)</text>
        <dbReference type="Rhea" id="RHEA:48228"/>
        <dbReference type="Rhea" id="RHEA-COMP:14681"/>
        <dbReference type="Rhea" id="RHEA-COMP:14684"/>
        <dbReference type="ChEBI" id="CHEBI:15378"/>
        <dbReference type="ChEBI" id="CHEBI:136912"/>
        <dbReference type="ChEBI" id="CHEBI:140656"/>
        <dbReference type="ChEBI" id="CHEBI:140657"/>
        <dbReference type="ChEBI" id="CHEBI:140660"/>
        <dbReference type="EC" id="2.3.1.269"/>
    </reaction>
</comment>
<feature type="transmembrane region" description="Helical" evidence="9">
    <location>
        <begin position="591"/>
        <end position="611"/>
    </location>
</feature>
<evidence type="ECO:0000256" key="2">
    <source>
        <dbReference type="ARBA" id="ARBA00010065"/>
    </source>
</evidence>
<dbReference type="Pfam" id="PF20154">
    <property type="entry name" value="LNT_N"/>
    <property type="match status" value="1"/>
</dbReference>
<dbReference type="EMBL" id="FTMS01000016">
    <property type="protein sequence ID" value="SIQ84601.1"/>
    <property type="molecule type" value="Genomic_DNA"/>
</dbReference>
<dbReference type="GO" id="GO:0005886">
    <property type="term" value="C:plasma membrane"/>
    <property type="evidence" value="ECO:0007669"/>
    <property type="project" value="UniProtKB-SubCell"/>
</dbReference>
<dbReference type="GO" id="GO:0042158">
    <property type="term" value="P:lipoprotein biosynthetic process"/>
    <property type="evidence" value="ECO:0007669"/>
    <property type="project" value="UniProtKB-UniRule"/>
</dbReference>
<dbReference type="PANTHER" id="PTHR38686:SF1">
    <property type="entry name" value="APOLIPOPROTEIN N-ACYLTRANSFERASE"/>
    <property type="match status" value="1"/>
</dbReference>
<sequence>MYRRWLRPAVLDGVRQHLANFSTSLVGRNIVPKKKKTSRPAGPGLRGGASKGSSSKSALSRGASPKKDAVAWKHHGQITGLLVLGAVLFAAAFPNVLVRFGAYPLAFVALVPVAVAVHRMKWWLTPLYGVFYGFLAYALFNYWLATFHPLAIFIVPVIYAGYFFLLFPALWVADRWGGRMTFLLQTLLWLSYEYLRTQGFLGYAYGIMGYALFPAPLLIQIADLGGVWIVSLLVVMPSFFLAQCFRDFSVRKGGAGDGAGLPGWHRLRFSLSRSLVRAGRARRPELLCYALLMVVSLVYGIFSPVNYDGVRQWKVALIQQNVDPWVGGFRVYEESLEILLRQSDRAIAEADPEIVVWSETSFVPSIDFHTRYRQDQQRYELVRELRRYLSRQSVPFVIGNSDGQLVRTPRGEMERQDYNAVLHFAPGGELLGTYRKIHLVPFTEHFPYQDRLPWMHRMLVESNTNFWEQGQEWTVFESDGVRFATPICFEDTFGYLSREIVREGAQVIVNLTNDLWSYSEPSAMQHMGMAVFRAVENRRSMVRSTNGGMTAIIDPNGVLLDLYPPFVEGFLAGDVPVYYERTTLYTAWGDWLAWVFLALTPPAMGASFWLHRKRLRSERGRLQQD</sequence>
<evidence type="ECO:0000256" key="6">
    <source>
        <dbReference type="ARBA" id="ARBA00022989"/>
    </source>
</evidence>
<feature type="transmembrane region" description="Helical" evidence="9">
    <location>
        <begin position="124"/>
        <end position="144"/>
    </location>
</feature>
<dbReference type="InterPro" id="IPR045378">
    <property type="entry name" value="LNT_N"/>
</dbReference>
<dbReference type="Gene3D" id="3.60.110.10">
    <property type="entry name" value="Carbon-nitrogen hydrolase"/>
    <property type="match status" value="1"/>
</dbReference>
<dbReference type="InterPro" id="IPR003010">
    <property type="entry name" value="C-N_Hydrolase"/>
</dbReference>
<accession>A0A1N6W390</accession>
<keyword evidence="7 9" id="KW-0472">Membrane</keyword>
<feature type="transmembrane region" description="Helical" evidence="9">
    <location>
        <begin position="194"/>
        <end position="213"/>
    </location>
</feature>
<keyword evidence="4 9" id="KW-0808">Transferase</keyword>
<reference evidence="12 13" key="1">
    <citation type="submission" date="2017-01" db="EMBL/GenBank/DDBJ databases">
        <authorList>
            <person name="Mah S.A."/>
            <person name="Swanson W.J."/>
            <person name="Moy G.W."/>
            <person name="Vacquier V.D."/>
        </authorList>
    </citation>
    <scope>NUCLEOTIDE SEQUENCE [LARGE SCALE GENOMIC DNA]</scope>
    <source>
        <strain evidence="12 13">ASpG1</strain>
    </source>
</reference>
<keyword evidence="3 9" id="KW-1003">Cell membrane</keyword>
<dbReference type="PANTHER" id="PTHR38686">
    <property type="entry name" value="APOLIPOPROTEIN N-ACYLTRANSFERASE"/>
    <property type="match status" value="1"/>
</dbReference>
<evidence type="ECO:0000259" key="11">
    <source>
        <dbReference type="PROSITE" id="PS50263"/>
    </source>
</evidence>
<gene>
    <name evidence="9" type="primary">lnt</name>
    <name evidence="12" type="ORF">SAMN05920897_11669</name>
</gene>
<evidence type="ECO:0000256" key="5">
    <source>
        <dbReference type="ARBA" id="ARBA00022692"/>
    </source>
</evidence>
<feature type="transmembrane region" description="Helical" evidence="9">
    <location>
        <begin position="76"/>
        <end position="94"/>
    </location>
</feature>
<evidence type="ECO:0000256" key="3">
    <source>
        <dbReference type="ARBA" id="ARBA00022475"/>
    </source>
</evidence>
<keyword evidence="12" id="KW-0449">Lipoprotein</keyword>
<feature type="region of interest" description="Disordered" evidence="10">
    <location>
        <begin position="32"/>
        <end position="62"/>
    </location>
</feature>